<dbReference type="RefSeq" id="WP_245690450.1">
    <property type="nucleotide sequence ID" value="NZ_FNIM01000003.1"/>
</dbReference>
<reference evidence="2" key="1">
    <citation type="submission" date="2016-10" db="EMBL/GenBank/DDBJ databases">
        <authorList>
            <person name="Varghese N."/>
            <person name="Submissions S."/>
        </authorList>
    </citation>
    <scope>NUCLEOTIDE SEQUENCE [LARGE SCALE GENOMIC DNA]</scope>
    <source>
        <strain evidence="2">DSM 27982</strain>
    </source>
</reference>
<keyword evidence="2" id="KW-1185">Reference proteome</keyword>
<proteinExistence type="predicted"/>
<dbReference type="EMBL" id="FNIM01000003">
    <property type="protein sequence ID" value="SDN40614.1"/>
    <property type="molecule type" value="Genomic_DNA"/>
</dbReference>
<dbReference type="AlphaFoldDB" id="A0A1H0B4R9"/>
<sequence length="140" mass="14819">MPAAERELAAHAASRRRIGEHGAVELAKELEGLGFGSLHEMKRVMLPREVAALVSVGVRVPAATSAALEPVARILDSAAMIEKETDALVYELASLASQGFPEVRSLAQLAAECRGLSLVYDDAATERRLAAARDALAELS</sequence>
<protein>
    <submittedName>
        <fullName evidence="1">Uncharacterized protein</fullName>
    </submittedName>
</protein>
<organism evidence="1 2">
    <name type="scientific">Actinomyces ruminicola</name>
    <dbReference type="NCBI Taxonomy" id="332524"/>
    <lineage>
        <taxon>Bacteria</taxon>
        <taxon>Bacillati</taxon>
        <taxon>Actinomycetota</taxon>
        <taxon>Actinomycetes</taxon>
        <taxon>Actinomycetales</taxon>
        <taxon>Actinomycetaceae</taxon>
        <taxon>Actinomyces</taxon>
    </lineage>
</organism>
<name>A0A1H0B4R9_9ACTO</name>
<dbReference type="Proteomes" id="UP000198541">
    <property type="component" value="Unassembled WGS sequence"/>
</dbReference>
<evidence type="ECO:0000313" key="2">
    <source>
        <dbReference type="Proteomes" id="UP000198541"/>
    </source>
</evidence>
<gene>
    <name evidence="1" type="ORF">SAMN05216355_10378</name>
</gene>
<evidence type="ECO:0000313" key="1">
    <source>
        <dbReference type="EMBL" id="SDN40614.1"/>
    </source>
</evidence>
<accession>A0A1H0B4R9</accession>